<name>A0AAE0YNR6_9GAST</name>
<evidence type="ECO:0000313" key="1">
    <source>
        <dbReference type="EMBL" id="KAK3752785.1"/>
    </source>
</evidence>
<dbReference type="AlphaFoldDB" id="A0AAE0YNR6"/>
<protein>
    <submittedName>
        <fullName evidence="1">Uncharacterized protein</fullName>
    </submittedName>
</protein>
<gene>
    <name evidence="1" type="ORF">RRG08_047557</name>
</gene>
<reference evidence="1" key="1">
    <citation type="journal article" date="2023" name="G3 (Bethesda)">
        <title>A reference genome for the long-term kleptoplast-retaining sea slug Elysia crispata morphotype clarki.</title>
        <authorList>
            <person name="Eastman K.E."/>
            <person name="Pendleton A.L."/>
            <person name="Shaikh M.A."/>
            <person name="Suttiyut T."/>
            <person name="Ogas R."/>
            <person name="Tomko P."/>
            <person name="Gavelis G."/>
            <person name="Widhalm J.R."/>
            <person name="Wisecaver J.H."/>
        </authorList>
    </citation>
    <scope>NUCLEOTIDE SEQUENCE</scope>
    <source>
        <strain evidence="1">ECLA1</strain>
    </source>
</reference>
<keyword evidence="2" id="KW-1185">Reference proteome</keyword>
<sequence>MFEIILVCISNKGYWFAPSDHMFEILLVCISIKGTGSLPVTTCLRYFWYWFAARDHMFEIILVCITNKGTGSLPVTTCLRYFWFVSLTKDKYSKLLNSAWKERSEENKHSHSLLPQPPLTHPSYISSLHHLPAQKIGSYSSRSELNTVSVRLMLLTQNVLKTIKIDAPVTVNSRSSFISQARGTQDQASP</sequence>
<organism evidence="1 2">
    <name type="scientific">Elysia crispata</name>
    <name type="common">lettuce slug</name>
    <dbReference type="NCBI Taxonomy" id="231223"/>
    <lineage>
        <taxon>Eukaryota</taxon>
        <taxon>Metazoa</taxon>
        <taxon>Spiralia</taxon>
        <taxon>Lophotrochozoa</taxon>
        <taxon>Mollusca</taxon>
        <taxon>Gastropoda</taxon>
        <taxon>Heterobranchia</taxon>
        <taxon>Euthyneura</taxon>
        <taxon>Panpulmonata</taxon>
        <taxon>Sacoglossa</taxon>
        <taxon>Placobranchoidea</taxon>
        <taxon>Plakobranchidae</taxon>
        <taxon>Elysia</taxon>
    </lineage>
</organism>
<dbReference type="Proteomes" id="UP001283361">
    <property type="component" value="Unassembled WGS sequence"/>
</dbReference>
<evidence type="ECO:0000313" key="2">
    <source>
        <dbReference type="Proteomes" id="UP001283361"/>
    </source>
</evidence>
<comment type="caution">
    <text evidence="1">The sequence shown here is derived from an EMBL/GenBank/DDBJ whole genome shotgun (WGS) entry which is preliminary data.</text>
</comment>
<accession>A0AAE0YNR6</accession>
<dbReference type="EMBL" id="JAWDGP010005741">
    <property type="protein sequence ID" value="KAK3752785.1"/>
    <property type="molecule type" value="Genomic_DNA"/>
</dbReference>
<proteinExistence type="predicted"/>